<feature type="compositionally biased region" description="Basic residues" evidence="1">
    <location>
        <begin position="12"/>
        <end position="28"/>
    </location>
</feature>
<evidence type="ECO:0000256" key="1">
    <source>
        <dbReference type="SAM" id="MobiDB-lite"/>
    </source>
</evidence>
<dbReference type="Proteomes" id="UP000291343">
    <property type="component" value="Unassembled WGS sequence"/>
</dbReference>
<name>A0A482XRZ7_LAOST</name>
<feature type="region of interest" description="Disordered" evidence="1">
    <location>
        <begin position="1"/>
        <end position="41"/>
    </location>
</feature>
<dbReference type="EMBL" id="QKKF02003376">
    <property type="protein sequence ID" value="RZF47711.1"/>
    <property type="molecule type" value="Genomic_DNA"/>
</dbReference>
<reference evidence="2 3" key="1">
    <citation type="journal article" date="2017" name="Gigascience">
        <title>Genome sequence of the small brown planthopper, Laodelphax striatellus.</title>
        <authorList>
            <person name="Zhu J."/>
            <person name="Jiang F."/>
            <person name="Wang X."/>
            <person name="Yang P."/>
            <person name="Bao Y."/>
            <person name="Zhao W."/>
            <person name="Wang W."/>
            <person name="Lu H."/>
            <person name="Wang Q."/>
            <person name="Cui N."/>
            <person name="Li J."/>
            <person name="Chen X."/>
            <person name="Luo L."/>
            <person name="Yu J."/>
            <person name="Kang L."/>
            <person name="Cui F."/>
        </authorList>
    </citation>
    <scope>NUCLEOTIDE SEQUENCE [LARGE SCALE GENOMIC DNA]</scope>
    <source>
        <strain evidence="2">Lst14</strain>
    </source>
</reference>
<dbReference type="OrthoDB" id="5981040at2759"/>
<evidence type="ECO:0000313" key="2">
    <source>
        <dbReference type="EMBL" id="RZF47711.1"/>
    </source>
</evidence>
<dbReference type="InParanoid" id="A0A482XRZ7"/>
<dbReference type="STRING" id="195883.A0A482XRZ7"/>
<sequence length="67" mass="7612">KRMERGTIGRGRPPKPAHLKKTKKKKSKSQNDSEEDLTAMLTPEKTLQCSIILAELNRKFSSSTWKA</sequence>
<proteinExistence type="predicted"/>
<protein>
    <submittedName>
        <fullName evidence="2">Uncharacterized protein</fullName>
    </submittedName>
</protein>
<dbReference type="AlphaFoldDB" id="A0A482XRZ7"/>
<gene>
    <name evidence="2" type="ORF">LSTR_LSTR016689</name>
</gene>
<dbReference type="SMR" id="A0A482XRZ7"/>
<organism evidence="2 3">
    <name type="scientific">Laodelphax striatellus</name>
    <name type="common">Small brown planthopper</name>
    <name type="synonym">Delphax striatella</name>
    <dbReference type="NCBI Taxonomy" id="195883"/>
    <lineage>
        <taxon>Eukaryota</taxon>
        <taxon>Metazoa</taxon>
        <taxon>Ecdysozoa</taxon>
        <taxon>Arthropoda</taxon>
        <taxon>Hexapoda</taxon>
        <taxon>Insecta</taxon>
        <taxon>Pterygota</taxon>
        <taxon>Neoptera</taxon>
        <taxon>Paraneoptera</taxon>
        <taxon>Hemiptera</taxon>
        <taxon>Auchenorrhyncha</taxon>
        <taxon>Fulgoroidea</taxon>
        <taxon>Delphacidae</taxon>
        <taxon>Criomorphinae</taxon>
        <taxon>Laodelphax</taxon>
    </lineage>
</organism>
<keyword evidence="3" id="KW-1185">Reference proteome</keyword>
<evidence type="ECO:0000313" key="3">
    <source>
        <dbReference type="Proteomes" id="UP000291343"/>
    </source>
</evidence>
<feature type="non-terminal residue" evidence="2">
    <location>
        <position position="1"/>
    </location>
</feature>
<comment type="caution">
    <text evidence="2">The sequence shown here is derived from an EMBL/GenBank/DDBJ whole genome shotgun (WGS) entry which is preliminary data.</text>
</comment>
<accession>A0A482XRZ7</accession>